<dbReference type="Proteomes" id="UP001060085">
    <property type="component" value="Linkage Group LG07"/>
</dbReference>
<keyword evidence="2" id="KW-1185">Reference proteome</keyword>
<gene>
    <name evidence="1" type="ORF">M9H77_31703</name>
</gene>
<protein>
    <submittedName>
        <fullName evidence="1">Uncharacterized protein</fullName>
    </submittedName>
</protein>
<accession>A0ACC0A1S3</accession>
<proteinExistence type="predicted"/>
<dbReference type="EMBL" id="CM044707">
    <property type="protein sequence ID" value="KAI5654516.1"/>
    <property type="molecule type" value="Genomic_DNA"/>
</dbReference>
<evidence type="ECO:0000313" key="1">
    <source>
        <dbReference type="EMBL" id="KAI5654516.1"/>
    </source>
</evidence>
<name>A0ACC0A1S3_CATRO</name>
<reference evidence="2" key="1">
    <citation type="journal article" date="2023" name="Nat. Plants">
        <title>Single-cell RNA sequencing provides a high-resolution roadmap for understanding the multicellular compartmentation of specialized metabolism.</title>
        <authorList>
            <person name="Sun S."/>
            <person name="Shen X."/>
            <person name="Li Y."/>
            <person name="Li Y."/>
            <person name="Wang S."/>
            <person name="Li R."/>
            <person name="Zhang H."/>
            <person name="Shen G."/>
            <person name="Guo B."/>
            <person name="Wei J."/>
            <person name="Xu J."/>
            <person name="St-Pierre B."/>
            <person name="Chen S."/>
            <person name="Sun C."/>
        </authorList>
    </citation>
    <scope>NUCLEOTIDE SEQUENCE [LARGE SCALE GENOMIC DNA]</scope>
</reference>
<organism evidence="1 2">
    <name type="scientific">Catharanthus roseus</name>
    <name type="common">Madagascar periwinkle</name>
    <name type="synonym">Vinca rosea</name>
    <dbReference type="NCBI Taxonomy" id="4058"/>
    <lineage>
        <taxon>Eukaryota</taxon>
        <taxon>Viridiplantae</taxon>
        <taxon>Streptophyta</taxon>
        <taxon>Embryophyta</taxon>
        <taxon>Tracheophyta</taxon>
        <taxon>Spermatophyta</taxon>
        <taxon>Magnoliopsida</taxon>
        <taxon>eudicotyledons</taxon>
        <taxon>Gunneridae</taxon>
        <taxon>Pentapetalae</taxon>
        <taxon>asterids</taxon>
        <taxon>lamiids</taxon>
        <taxon>Gentianales</taxon>
        <taxon>Apocynaceae</taxon>
        <taxon>Rauvolfioideae</taxon>
        <taxon>Vinceae</taxon>
        <taxon>Catharanthinae</taxon>
        <taxon>Catharanthus</taxon>
    </lineage>
</organism>
<evidence type="ECO:0000313" key="2">
    <source>
        <dbReference type="Proteomes" id="UP001060085"/>
    </source>
</evidence>
<sequence>MSKLYFQFLIKGLIGLLEFKMLTNGQLPTPSHLEGTSDPGLSGQFQEITRDVEELKKDKESAKIEQRVGDNLGGVHSPHHQRTYDKLPTHGYYDMPAQSSWPFHESGY</sequence>
<comment type="caution">
    <text evidence="1">The sequence shown here is derived from an EMBL/GenBank/DDBJ whole genome shotgun (WGS) entry which is preliminary data.</text>
</comment>